<gene>
    <name evidence="1" type="ORF">S06H3_34840</name>
</gene>
<name>X1LI47_9ZZZZ</name>
<organism evidence="1">
    <name type="scientific">marine sediment metagenome</name>
    <dbReference type="NCBI Taxonomy" id="412755"/>
    <lineage>
        <taxon>unclassified sequences</taxon>
        <taxon>metagenomes</taxon>
        <taxon>ecological metagenomes</taxon>
    </lineage>
</organism>
<accession>X1LI47</accession>
<reference evidence="1" key="1">
    <citation type="journal article" date="2014" name="Front. Microbiol.">
        <title>High frequency of phylogenetically diverse reductive dehalogenase-homologous genes in deep subseafloor sedimentary metagenomes.</title>
        <authorList>
            <person name="Kawai M."/>
            <person name="Futagami T."/>
            <person name="Toyoda A."/>
            <person name="Takaki Y."/>
            <person name="Nishi S."/>
            <person name="Hori S."/>
            <person name="Arai W."/>
            <person name="Tsubouchi T."/>
            <person name="Morono Y."/>
            <person name="Uchiyama I."/>
            <person name="Ito T."/>
            <person name="Fujiyama A."/>
            <person name="Inagaki F."/>
            <person name="Takami H."/>
        </authorList>
    </citation>
    <scope>NUCLEOTIDE SEQUENCE</scope>
    <source>
        <strain evidence="1">Expedition CK06-06</strain>
    </source>
</reference>
<dbReference type="AlphaFoldDB" id="X1LI47"/>
<evidence type="ECO:0008006" key="2">
    <source>
        <dbReference type="Google" id="ProtNLM"/>
    </source>
</evidence>
<evidence type="ECO:0000313" key="1">
    <source>
        <dbReference type="EMBL" id="GAI19022.1"/>
    </source>
</evidence>
<dbReference type="EMBL" id="BARV01020956">
    <property type="protein sequence ID" value="GAI19022.1"/>
    <property type="molecule type" value="Genomic_DNA"/>
</dbReference>
<comment type="caution">
    <text evidence="1">The sequence shown here is derived from an EMBL/GenBank/DDBJ whole genome shotgun (WGS) entry which is preliminary data.</text>
</comment>
<proteinExistence type="predicted"/>
<dbReference type="InterPro" id="IPR036390">
    <property type="entry name" value="WH_DNA-bd_sf"/>
</dbReference>
<sequence>MSEELTEFQKKLLRFLREETARSDGSACYLDSFFERLSPNQTMRGKGFFLKELNNLEDKGFIETTRFGFTKRKGMKFNCYKITEKGLRAIEEN</sequence>
<protein>
    <recommendedName>
        <fullName evidence="2">ArnR1-like winged helix-turn-helix domain-containing protein</fullName>
    </recommendedName>
</protein>
<dbReference type="SUPFAM" id="SSF46785">
    <property type="entry name" value="Winged helix' DNA-binding domain"/>
    <property type="match status" value="1"/>
</dbReference>